<evidence type="ECO:0000256" key="2">
    <source>
        <dbReference type="ARBA" id="ARBA00007405"/>
    </source>
</evidence>
<evidence type="ECO:0000313" key="17">
    <source>
        <dbReference type="Proteomes" id="UP000176422"/>
    </source>
</evidence>
<dbReference type="EMBL" id="MGIT01000003">
    <property type="protein sequence ID" value="OGM92767.1"/>
    <property type="molecule type" value="Genomic_DNA"/>
</dbReference>
<dbReference type="PANTHER" id="PTHR43371:SF1">
    <property type="entry name" value="RIBONUCLEOSIDE-DIPHOSPHATE REDUCTASE"/>
    <property type="match status" value="1"/>
</dbReference>
<evidence type="ECO:0000256" key="8">
    <source>
        <dbReference type="ARBA" id="ARBA00023002"/>
    </source>
</evidence>
<dbReference type="NCBIfam" id="TIGR02504">
    <property type="entry name" value="NrdJ_Z"/>
    <property type="match status" value="1"/>
</dbReference>
<dbReference type="GO" id="GO:0005524">
    <property type="term" value="F:ATP binding"/>
    <property type="evidence" value="ECO:0007669"/>
    <property type="project" value="UniProtKB-UniRule"/>
</dbReference>
<proteinExistence type="inferred from homology"/>
<dbReference type="InterPro" id="IPR050862">
    <property type="entry name" value="RdRp_reductase_class-2"/>
</dbReference>
<dbReference type="CDD" id="cd02888">
    <property type="entry name" value="RNR_II_dimer"/>
    <property type="match status" value="1"/>
</dbReference>
<dbReference type="Gene3D" id="3.20.70.20">
    <property type="match status" value="1"/>
</dbReference>
<dbReference type="SUPFAM" id="SSF48168">
    <property type="entry name" value="R1 subunit of ribonucleotide reductase, N-terminal domain"/>
    <property type="match status" value="1"/>
</dbReference>
<keyword evidence="10" id="KW-1015">Disulfide bond</keyword>
<dbReference type="InterPro" id="IPR013346">
    <property type="entry name" value="NrdE_NrdA_C"/>
</dbReference>
<evidence type="ECO:0000256" key="1">
    <source>
        <dbReference type="ARBA" id="ARBA00001922"/>
    </source>
</evidence>
<dbReference type="UniPathway" id="UPA00326"/>
<keyword evidence="4 14" id="KW-0846">Cobalamin</keyword>
<evidence type="ECO:0000256" key="10">
    <source>
        <dbReference type="ARBA" id="ARBA00023157"/>
    </source>
</evidence>
<dbReference type="InterPro" id="IPR013509">
    <property type="entry name" value="RNR_lsu_N"/>
</dbReference>
<comment type="function">
    <text evidence="14">Catalyzes the reduction of ribonucleotides to deoxyribonucleotides. May function to provide a pool of deoxyribonucleotide precursors for DNA repair during oxygen limitation and/or for immediate growth after restoration of oxygen.</text>
</comment>
<evidence type="ECO:0000256" key="5">
    <source>
        <dbReference type="ARBA" id="ARBA00022634"/>
    </source>
</evidence>
<protein>
    <recommendedName>
        <fullName evidence="14">Vitamin B12-dependent ribonucleotide reductase</fullName>
        <ecNumber evidence="14">1.17.4.1</ecNumber>
    </recommendedName>
</protein>
<dbReference type="InterPro" id="IPR005144">
    <property type="entry name" value="ATP-cone_dom"/>
</dbReference>
<keyword evidence="6 13" id="KW-0547">Nucleotide-binding</keyword>
<keyword evidence="5 14" id="KW-0237">DNA synthesis</keyword>
<evidence type="ECO:0000256" key="14">
    <source>
        <dbReference type="RuleBase" id="RU364064"/>
    </source>
</evidence>
<gene>
    <name evidence="16" type="ORF">A2372_01090</name>
</gene>
<dbReference type="PANTHER" id="PTHR43371">
    <property type="entry name" value="VITAMIN B12-DEPENDENT RIBONUCLEOTIDE REDUCTASE"/>
    <property type="match status" value="1"/>
</dbReference>
<keyword evidence="7 13" id="KW-0067">ATP-binding</keyword>
<dbReference type="PRINTS" id="PR01183">
    <property type="entry name" value="RIBORDTASEM1"/>
</dbReference>
<dbReference type="PROSITE" id="PS51161">
    <property type="entry name" value="ATP_CONE"/>
    <property type="match status" value="1"/>
</dbReference>
<dbReference type="Pfam" id="PF00317">
    <property type="entry name" value="Ribonuc_red_lgN"/>
    <property type="match status" value="1"/>
</dbReference>
<evidence type="ECO:0000256" key="12">
    <source>
        <dbReference type="ARBA" id="ARBA00047754"/>
    </source>
</evidence>
<evidence type="ECO:0000256" key="3">
    <source>
        <dbReference type="ARBA" id="ARBA00022533"/>
    </source>
</evidence>
<name>A0A1F8DVY8_9BACT</name>
<dbReference type="NCBIfam" id="TIGR02506">
    <property type="entry name" value="NrdE_NrdA"/>
    <property type="match status" value="1"/>
</dbReference>
<dbReference type="GO" id="GO:0004748">
    <property type="term" value="F:ribonucleoside-diphosphate reductase activity, thioredoxin disulfide as acceptor"/>
    <property type="evidence" value="ECO:0007669"/>
    <property type="project" value="UniProtKB-EC"/>
</dbReference>
<dbReference type="GO" id="GO:0009263">
    <property type="term" value="P:deoxyribonucleotide biosynthetic process"/>
    <property type="evidence" value="ECO:0007669"/>
    <property type="project" value="UniProtKB-KW"/>
</dbReference>
<keyword evidence="9" id="KW-0215">Deoxyribonucleotide synthesis</keyword>
<evidence type="ECO:0000256" key="4">
    <source>
        <dbReference type="ARBA" id="ARBA00022628"/>
    </source>
</evidence>
<evidence type="ECO:0000313" key="16">
    <source>
        <dbReference type="EMBL" id="OGM92767.1"/>
    </source>
</evidence>
<evidence type="ECO:0000256" key="9">
    <source>
        <dbReference type="ARBA" id="ARBA00023116"/>
    </source>
</evidence>
<evidence type="ECO:0000256" key="13">
    <source>
        <dbReference type="PROSITE-ProRule" id="PRU00492"/>
    </source>
</evidence>
<keyword evidence="11 14" id="KW-0170">Cobalt</keyword>
<dbReference type="InterPro" id="IPR000788">
    <property type="entry name" value="RNR_lg_C"/>
</dbReference>
<sequence length="867" mass="96974">MFKTVLKRNGQLVPFNIEKIVKAIYKASVAVGEENWDMAEELAAEVVRRVNEGTKGEAPGVEEIQDMVEHVLISAGHAKMAKSYILYRTHRADIRHQKEQILNKEEIDEVDKKFDLNALRVLASRYLIKDEEGNIMESPKQLFGRVATHIVLSSLFYDTKVYQRRPGGTEHRVEEVDYAKLAGKLAIGSYRLNIFHVEALHRLFARNAANRQIKVSWNELLDLFKKGYFDKYTEELEGYYNLMIGRKFLPNTPAIANFGNHLGMGSACFTLGVSDSIELIMDTLKSAAVIFKSGGGVGYNFSHLRPEGDFVKTTGGTASGPISFMSMFDNMTEVIKQGGIRRGANMGILNSNHPDIEKFIKAKEGNKALRNFNISVMLMPEFWKALEEGKPYQLLNPRSGKVVKEVDPEQLFDLIAYQAWESAEPGALFFDNINEHNPFLKSMGPIESTNPCGEVVLYPHESCNLGSINVWSYAEKNGGKKAVFNWDRLAEDVQISMRLLDNVIDVNKYPMPEIEAMTLATRKIGFGMMGLGDLLYELEIPYDSKEGFAFMEELMEFLNYQTKIASVDLAKERGRMPMFDKSSYKDGKMPFSAFKDKKSWKQDWKGLVEKVKKHGIRNGFTTVLAPTGSISMIAGCSSGIEPVFSLVFEKSISIGSFFYVDPVFEDRMQREGLMDDALLKDVSSTAGSVRSIGYMPPKLKKVFVTSMDIAPKDHVRVLGILQRWTDSSISKTNNLPATATVDDIKEIYLLAHELGCKGVTVYRDKSLTSQVLNAGTKKGDKEKEDKRKESEMTVIKDEKAKGMTIYHKAGAVTSAVELGLSPAPSALNAEDFAGSLRELTNCPSCKTKLVRQEGCRKCPNCGWGLCS</sequence>
<dbReference type="GO" id="GO:0031419">
    <property type="term" value="F:cobalamin binding"/>
    <property type="evidence" value="ECO:0007669"/>
    <property type="project" value="UniProtKB-KW"/>
</dbReference>
<dbReference type="InterPro" id="IPR008926">
    <property type="entry name" value="RNR_R1-su_N"/>
</dbReference>
<dbReference type="SUPFAM" id="SSF51998">
    <property type="entry name" value="PFL-like glycyl radical enzymes"/>
    <property type="match status" value="1"/>
</dbReference>
<evidence type="ECO:0000256" key="6">
    <source>
        <dbReference type="ARBA" id="ARBA00022741"/>
    </source>
</evidence>
<dbReference type="GO" id="GO:0071897">
    <property type="term" value="P:DNA biosynthetic process"/>
    <property type="evidence" value="ECO:0007669"/>
    <property type="project" value="UniProtKB-KW"/>
</dbReference>
<dbReference type="AlphaFoldDB" id="A0A1F8DVY8"/>
<dbReference type="Proteomes" id="UP000176422">
    <property type="component" value="Unassembled WGS sequence"/>
</dbReference>
<accession>A0A1F8DVY8</accession>
<evidence type="ECO:0000256" key="7">
    <source>
        <dbReference type="ARBA" id="ARBA00022840"/>
    </source>
</evidence>
<dbReference type="Pfam" id="PF03477">
    <property type="entry name" value="ATP-cone"/>
    <property type="match status" value="1"/>
</dbReference>
<comment type="similarity">
    <text evidence="2 14">Belongs to the ribonucleoside diphosphate reductase class-2 family.</text>
</comment>
<keyword evidence="8 14" id="KW-0560">Oxidoreductase</keyword>
<dbReference type="InterPro" id="IPR013344">
    <property type="entry name" value="RNR_NrdJ/NrdZ"/>
</dbReference>
<organism evidence="16 17">
    <name type="scientific">Candidatus Wolfebacteria bacterium RIFOXYB1_FULL_54_12</name>
    <dbReference type="NCBI Taxonomy" id="1802559"/>
    <lineage>
        <taxon>Bacteria</taxon>
        <taxon>Candidatus Wolfeibacteriota</taxon>
    </lineage>
</organism>
<feature type="domain" description="ATP-cone" evidence="15">
    <location>
        <begin position="3"/>
        <end position="95"/>
    </location>
</feature>
<dbReference type="Pfam" id="PF02867">
    <property type="entry name" value="Ribonuc_red_lgC"/>
    <property type="match status" value="1"/>
</dbReference>
<evidence type="ECO:0000256" key="11">
    <source>
        <dbReference type="ARBA" id="ARBA00023285"/>
    </source>
</evidence>
<comment type="cofactor">
    <cofactor evidence="1 14">
        <name>adenosylcob(III)alamin</name>
        <dbReference type="ChEBI" id="CHEBI:18408"/>
    </cofactor>
</comment>
<reference evidence="16 17" key="1">
    <citation type="journal article" date="2016" name="Nat. Commun.">
        <title>Thousands of microbial genomes shed light on interconnected biogeochemical processes in an aquifer system.</title>
        <authorList>
            <person name="Anantharaman K."/>
            <person name="Brown C.T."/>
            <person name="Hug L.A."/>
            <person name="Sharon I."/>
            <person name="Castelle C.J."/>
            <person name="Probst A.J."/>
            <person name="Thomas B.C."/>
            <person name="Singh A."/>
            <person name="Wilkins M.J."/>
            <person name="Karaoz U."/>
            <person name="Brodie E.L."/>
            <person name="Williams K.H."/>
            <person name="Hubbard S.S."/>
            <person name="Banfield J.F."/>
        </authorList>
    </citation>
    <scope>NUCLEOTIDE SEQUENCE [LARGE SCALE GENOMIC DNA]</scope>
</reference>
<dbReference type="EC" id="1.17.4.1" evidence="14"/>
<dbReference type="STRING" id="1802559.A2372_01090"/>
<keyword evidence="3" id="KW-0021">Allosteric enzyme</keyword>
<evidence type="ECO:0000259" key="15">
    <source>
        <dbReference type="PROSITE" id="PS51161"/>
    </source>
</evidence>
<comment type="caution">
    <text evidence="16">The sequence shown here is derived from an EMBL/GenBank/DDBJ whole genome shotgun (WGS) entry which is preliminary data.</text>
</comment>
<comment type="catalytic activity">
    <reaction evidence="12 14">
        <text>a 2'-deoxyribonucleoside 5'-diphosphate + [thioredoxin]-disulfide + H2O = a ribonucleoside 5'-diphosphate + [thioredoxin]-dithiol</text>
        <dbReference type="Rhea" id="RHEA:23252"/>
        <dbReference type="Rhea" id="RHEA-COMP:10698"/>
        <dbReference type="Rhea" id="RHEA-COMP:10700"/>
        <dbReference type="ChEBI" id="CHEBI:15377"/>
        <dbReference type="ChEBI" id="CHEBI:29950"/>
        <dbReference type="ChEBI" id="CHEBI:50058"/>
        <dbReference type="ChEBI" id="CHEBI:57930"/>
        <dbReference type="ChEBI" id="CHEBI:73316"/>
        <dbReference type="EC" id="1.17.4.1"/>
    </reaction>
</comment>